<dbReference type="EMBL" id="RPDH01000003">
    <property type="protein sequence ID" value="RPE05926.1"/>
    <property type="molecule type" value="Genomic_DNA"/>
</dbReference>
<organism evidence="2 3">
    <name type="scientific">Chitinophaga lutea</name>
    <dbReference type="NCBI Taxonomy" id="2488634"/>
    <lineage>
        <taxon>Bacteria</taxon>
        <taxon>Pseudomonadati</taxon>
        <taxon>Bacteroidota</taxon>
        <taxon>Chitinophagia</taxon>
        <taxon>Chitinophagales</taxon>
        <taxon>Chitinophagaceae</taxon>
        <taxon>Chitinophaga</taxon>
    </lineage>
</organism>
<gene>
    <name evidence="2" type="ORF">EGT74_26585</name>
</gene>
<accession>A0A3N4PCH6</accession>
<evidence type="ECO:0000256" key="1">
    <source>
        <dbReference type="SAM" id="Phobius"/>
    </source>
</evidence>
<evidence type="ECO:0000313" key="3">
    <source>
        <dbReference type="Proteomes" id="UP000278351"/>
    </source>
</evidence>
<evidence type="ECO:0000313" key="2">
    <source>
        <dbReference type="EMBL" id="RPE05926.1"/>
    </source>
</evidence>
<dbReference type="OrthoDB" id="678029at2"/>
<dbReference type="AlphaFoldDB" id="A0A3N4PCH6"/>
<keyword evidence="1" id="KW-1133">Transmembrane helix</keyword>
<keyword evidence="3" id="KW-1185">Reference proteome</keyword>
<feature type="transmembrane region" description="Helical" evidence="1">
    <location>
        <begin position="7"/>
        <end position="29"/>
    </location>
</feature>
<keyword evidence="1" id="KW-0812">Transmembrane</keyword>
<proteinExistence type="predicted"/>
<keyword evidence="1" id="KW-0472">Membrane</keyword>
<feature type="transmembrane region" description="Helical" evidence="1">
    <location>
        <begin position="132"/>
        <end position="159"/>
    </location>
</feature>
<dbReference type="Proteomes" id="UP000278351">
    <property type="component" value="Unassembled WGS sequence"/>
</dbReference>
<reference evidence="2 3" key="1">
    <citation type="submission" date="2018-11" db="EMBL/GenBank/DDBJ databases">
        <title>Chitinophaga lutea sp.nov., isolate from arsenic contaminated soil.</title>
        <authorList>
            <person name="Zong Y."/>
        </authorList>
    </citation>
    <scope>NUCLEOTIDE SEQUENCE [LARGE SCALE GENOMIC DNA]</scope>
    <source>
        <strain evidence="2 3">ZY74</strain>
    </source>
</reference>
<protein>
    <submittedName>
        <fullName evidence="2">DUF4199 domain-containing protein</fullName>
    </submittedName>
</protein>
<sequence>MKNKNHLPFALVGSLIIIVLAFIQYFAGISSQNGLFKWLPTLVLAGTIIWGCINYSKINDADVTFGEVFGNGFRITAIMTLIAIGFMLLFVTLFPDYKERLIEESMQAAASSGRGGSEEDTEKAMEMVRKNFMLFMIAGGLFMYLLIGVVSSLVGAAVAKKKKQ</sequence>
<feature type="transmembrane region" description="Helical" evidence="1">
    <location>
        <begin position="73"/>
        <end position="94"/>
    </location>
</feature>
<dbReference type="RefSeq" id="WP_123849575.1">
    <property type="nucleotide sequence ID" value="NZ_RPDH01000003.1"/>
</dbReference>
<dbReference type="Pfam" id="PF13858">
    <property type="entry name" value="DUF4199"/>
    <property type="match status" value="1"/>
</dbReference>
<dbReference type="InterPro" id="IPR025250">
    <property type="entry name" value="DUF4199"/>
</dbReference>
<name>A0A3N4PCH6_9BACT</name>
<feature type="transmembrane region" description="Helical" evidence="1">
    <location>
        <begin position="35"/>
        <end position="53"/>
    </location>
</feature>
<comment type="caution">
    <text evidence="2">The sequence shown here is derived from an EMBL/GenBank/DDBJ whole genome shotgun (WGS) entry which is preliminary data.</text>
</comment>